<dbReference type="SUPFAM" id="SSF51905">
    <property type="entry name" value="FAD/NAD(P)-binding domain"/>
    <property type="match status" value="1"/>
</dbReference>
<protein>
    <submittedName>
        <fullName evidence="7">FAD dependent oxidoreductase</fullName>
    </submittedName>
</protein>
<comment type="caution">
    <text evidence="7">The sequence shown here is derived from an EMBL/GenBank/DDBJ whole genome shotgun (WGS) entry which is preliminary data.</text>
</comment>
<comment type="similarity">
    <text evidence="2">Belongs to the MSOX/MTOX family.</text>
</comment>
<dbReference type="Proteomes" id="UP000076744">
    <property type="component" value="Unassembled WGS sequence"/>
</dbReference>
<sequence>MDKQDPIIVVGAGIFGLSTALHLAEAGYADVTVFDRHAVDKTRYSYFDGCDGASADASKIIRSAYGGQKEYTDLSAEAIVLWNAWNEEIKTVDEDNDLGLSRDDVIWNNNGVLMCTDQPVLSDFDRASARNANPPGGEKLALVTNDPEDRAVAEAKGLAHALSPFAKPTVGVLDTTGGVVVADKACCFALYKARKAGAKFILGGGAGTFSSLLKNGEAVAGIKTADGKEHPAKTVVMACGGWTPSLVPALDGLCETTAGSVLLYQLPEGSPLRRTLGYAEFPAFMFRQREGVDGGLYGFPADRRGVVKIGYRGIKYTNPVAQADGLDRSVPRTRWTTDDAAAGRGEDTTGAITDIPAKAHQVISDFVGEFLPALVEGGRVPVKMSRLCWYTDSFDNHYVVDRVPGVKGLACATAGSGHAFKYLPNVGAWVVSILEGRGLDRPLARAWRWRALEEGREPVNKLMLGREDGRTLANTELVTAEEEDGGLARALASQSLS</sequence>
<feature type="domain" description="FAD dependent oxidoreductase" evidence="6">
    <location>
        <begin position="7"/>
        <end position="431"/>
    </location>
</feature>
<dbReference type="PANTHER" id="PTHR10961">
    <property type="entry name" value="PEROXISOMAL SARCOSINE OXIDASE"/>
    <property type="match status" value="1"/>
</dbReference>
<dbReference type="Gene3D" id="3.50.50.60">
    <property type="entry name" value="FAD/NAD(P)-binding domain"/>
    <property type="match status" value="1"/>
</dbReference>
<dbReference type="GO" id="GO:0050660">
    <property type="term" value="F:flavin adenine dinucleotide binding"/>
    <property type="evidence" value="ECO:0007669"/>
    <property type="project" value="InterPro"/>
</dbReference>
<dbReference type="STRING" id="1081104.A0A167R212"/>
<comment type="cofactor">
    <cofactor evidence="1">
        <name>FAD</name>
        <dbReference type="ChEBI" id="CHEBI:57692"/>
    </cofactor>
</comment>
<dbReference type="InterPro" id="IPR045170">
    <property type="entry name" value="MTOX"/>
</dbReference>
<dbReference type="Gene3D" id="3.30.9.10">
    <property type="entry name" value="D-Amino Acid Oxidase, subunit A, domain 2"/>
    <property type="match status" value="1"/>
</dbReference>
<keyword evidence="5" id="KW-0560">Oxidoreductase</keyword>
<dbReference type="RefSeq" id="XP_018702379.1">
    <property type="nucleotide sequence ID" value="XM_018850339.1"/>
</dbReference>
<dbReference type="EMBL" id="AZHB01000018">
    <property type="protein sequence ID" value="OAA58196.1"/>
    <property type="molecule type" value="Genomic_DNA"/>
</dbReference>
<accession>A0A167R212</accession>
<dbReference type="Pfam" id="PF01266">
    <property type="entry name" value="DAO"/>
    <property type="match status" value="1"/>
</dbReference>
<dbReference type="GeneID" id="30023027"/>
<evidence type="ECO:0000256" key="4">
    <source>
        <dbReference type="ARBA" id="ARBA00022827"/>
    </source>
</evidence>
<name>A0A167R212_CORFA</name>
<dbReference type="AlphaFoldDB" id="A0A167R212"/>
<gene>
    <name evidence="7" type="ORF">ISF_06735</name>
</gene>
<evidence type="ECO:0000256" key="5">
    <source>
        <dbReference type="ARBA" id="ARBA00023002"/>
    </source>
</evidence>
<evidence type="ECO:0000256" key="2">
    <source>
        <dbReference type="ARBA" id="ARBA00010989"/>
    </source>
</evidence>
<evidence type="ECO:0000259" key="6">
    <source>
        <dbReference type="Pfam" id="PF01266"/>
    </source>
</evidence>
<keyword evidence="8" id="KW-1185">Reference proteome</keyword>
<evidence type="ECO:0000313" key="7">
    <source>
        <dbReference type="EMBL" id="OAA58196.1"/>
    </source>
</evidence>
<evidence type="ECO:0000256" key="3">
    <source>
        <dbReference type="ARBA" id="ARBA00022630"/>
    </source>
</evidence>
<dbReference type="InterPro" id="IPR036188">
    <property type="entry name" value="FAD/NAD-bd_sf"/>
</dbReference>
<reference evidence="7 8" key="1">
    <citation type="journal article" date="2016" name="Genome Biol. Evol.">
        <title>Divergent and convergent evolution of fungal pathogenicity.</title>
        <authorList>
            <person name="Shang Y."/>
            <person name="Xiao G."/>
            <person name="Zheng P."/>
            <person name="Cen K."/>
            <person name="Zhan S."/>
            <person name="Wang C."/>
        </authorList>
    </citation>
    <scope>NUCLEOTIDE SEQUENCE [LARGE SCALE GENOMIC DNA]</scope>
    <source>
        <strain evidence="7 8">ARSEF 2679</strain>
    </source>
</reference>
<evidence type="ECO:0000256" key="1">
    <source>
        <dbReference type="ARBA" id="ARBA00001974"/>
    </source>
</evidence>
<keyword evidence="4" id="KW-0274">FAD</keyword>
<keyword evidence="3" id="KW-0285">Flavoprotein</keyword>
<proteinExistence type="inferred from homology"/>
<dbReference type="GO" id="GO:0008115">
    <property type="term" value="F:sarcosine oxidase activity"/>
    <property type="evidence" value="ECO:0007669"/>
    <property type="project" value="TreeGrafter"/>
</dbReference>
<dbReference type="OrthoDB" id="2219495at2759"/>
<dbReference type="PANTHER" id="PTHR10961:SF15">
    <property type="entry name" value="FAD DEPENDENT OXIDOREDUCTASE DOMAIN-CONTAINING PROTEIN"/>
    <property type="match status" value="1"/>
</dbReference>
<evidence type="ECO:0000313" key="8">
    <source>
        <dbReference type="Proteomes" id="UP000076744"/>
    </source>
</evidence>
<organism evidence="7 8">
    <name type="scientific">Cordyceps fumosorosea (strain ARSEF 2679)</name>
    <name type="common">Isaria fumosorosea</name>
    <dbReference type="NCBI Taxonomy" id="1081104"/>
    <lineage>
        <taxon>Eukaryota</taxon>
        <taxon>Fungi</taxon>
        <taxon>Dikarya</taxon>
        <taxon>Ascomycota</taxon>
        <taxon>Pezizomycotina</taxon>
        <taxon>Sordariomycetes</taxon>
        <taxon>Hypocreomycetidae</taxon>
        <taxon>Hypocreales</taxon>
        <taxon>Cordycipitaceae</taxon>
        <taxon>Cordyceps</taxon>
    </lineage>
</organism>
<dbReference type="InterPro" id="IPR006076">
    <property type="entry name" value="FAD-dep_OxRdtase"/>
</dbReference>